<dbReference type="Proteomes" id="UP000220605">
    <property type="component" value="Unassembled WGS sequence"/>
</dbReference>
<name>A0A565A4N0_PLAVI</name>
<evidence type="ECO:0000313" key="2">
    <source>
        <dbReference type="EMBL" id="VUZ99574.1"/>
    </source>
</evidence>
<proteinExistence type="predicted"/>
<organism evidence="2">
    <name type="scientific">Plasmodium vivax</name>
    <name type="common">malaria parasite P. vivax</name>
    <dbReference type="NCBI Taxonomy" id="5855"/>
    <lineage>
        <taxon>Eukaryota</taxon>
        <taxon>Sar</taxon>
        <taxon>Alveolata</taxon>
        <taxon>Apicomplexa</taxon>
        <taxon>Aconoidasida</taxon>
        <taxon>Haemosporida</taxon>
        <taxon>Plasmodiidae</taxon>
        <taxon>Plasmodium</taxon>
        <taxon>Plasmodium (Plasmodium)</taxon>
    </lineage>
</organism>
<dbReference type="VEuPathDB" id="PlasmoDB:PVX_109795"/>
<dbReference type="EMBL" id="FLZR02000006">
    <property type="protein sequence ID" value="VUZ99574.1"/>
    <property type="molecule type" value="Genomic_DNA"/>
</dbReference>
<dbReference type="AlphaFoldDB" id="A0A565A4N0"/>
<protein>
    <submittedName>
        <fullName evidence="2">VIR protein</fullName>
    </submittedName>
</protein>
<evidence type="ECO:0000256" key="1">
    <source>
        <dbReference type="SAM" id="Phobius"/>
    </source>
</evidence>
<dbReference type="VEuPathDB" id="PlasmoDB:PVP01_0002890"/>
<feature type="transmembrane region" description="Helical" evidence="1">
    <location>
        <begin position="225"/>
        <end position="247"/>
    </location>
</feature>
<sequence>MVDLNSSLILDDKFDFKDIFPLCRINFKAIENEDKTTYDNVCNNISNSIGDRQLKFVDTCKKISLYLEYIKDKKYANHIKPSCLYFNYMLKDAKNKYSFKCNNTEECYEKMIEQYINDSKSGFDICAAYVKDFTNDTFVILNNLNTLYYNFLDKIVFENSNNPCDAAKECLKIYRPFSEICQKGNNKSFCKVLENFQGQYNQHMKKEIMCNEAPMYLPSPYGTNMLIIIITLFIITVTISAIIFILYKCTPCGSYIRPRKKKVNKLWHNEGRHLKLKYPLDKSSKKSSGETYQITYNSAQYSL</sequence>
<reference evidence="2" key="1">
    <citation type="submission" date="2016-07" db="EMBL/GenBank/DDBJ databases">
        <authorList>
            <consortium name="Pathogen Informatics"/>
        </authorList>
    </citation>
    <scope>NUCLEOTIDE SEQUENCE</scope>
</reference>
<dbReference type="OrthoDB" id="383056at2759"/>
<keyword evidence="1" id="KW-1133">Transmembrane helix</keyword>
<dbReference type="VEuPathDB" id="PlasmoDB:PVPAM_110067900"/>
<dbReference type="VEuPathDB" id="PlasmoDB:PVW1_040006900"/>
<keyword evidence="1" id="KW-0472">Membrane</keyword>
<gene>
    <name evidence="2" type="ORF">PVP01_0002890</name>
</gene>
<keyword evidence="1" id="KW-0812">Transmembrane</keyword>
<accession>A0A565A4N0</accession>